<dbReference type="AlphaFoldDB" id="A0A4S2MHY7"/>
<sequence length="546" mass="59591">MSLNGSNCQPAYVEDYDSVVSMAIPETRRGAARDRSGLSKSISANAIDEVSDSGYSSTTPPNQDSPPQQKSEPSPSPSSRRDPYRRGTTPSMGRPASKSISRATTPAAPRNIPNARPRERSTTVTSTDNADECDCSDCKKPATKASPSASSPSVPRGAWPHNHSPSYHGVYGQSPQWGQDFGYPLSYDGYDGVPGSSRNEKKRERSSSNLPPRPSSSFQGAMSSSYGSGFAHGYFPPSSPAPPPPGPSSTCPPPSNYMYAPPPPPQSPAYGTSPYPPPPLAIPPYGYHPDPYAAPPTPSSTYPSDYPHPPPNRRNSLRAPAPPPVFYDDHHPDYYPRPPQRRSTRLPSHSSQDRPLSWTPQQFDPTHHRSLSVPPPPQDAYAPPPSRKSATTPGPPRRRESAHNQERNAVYRPSALSRAMESCAIDDEPASPSRGGHSRSHSHPVHPAHLGHPGYSVYPVHPGYPGHQGYPPQHYMDPHPRRERERDQKALTMPPRREYTQEEEFEERRKMVKDSLRYGGSGAETMAYGSLRVPGGRRATVGVYGV</sequence>
<feature type="compositionally biased region" description="Low complexity" evidence="1">
    <location>
        <begin position="102"/>
        <end position="115"/>
    </location>
</feature>
<dbReference type="EMBL" id="ML220176">
    <property type="protein sequence ID" value="TGZ76501.1"/>
    <property type="molecule type" value="Genomic_DNA"/>
</dbReference>
<dbReference type="InParanoid" id="A0A4S2MHY7"/>
<feature type="compositionally biased region" description="Basic and acidic residues" evidence="1">
    <location>
        <begin position="27"/>
        <end position="37"/>
    </location>
</feature>
<dbReference type="Proteomes" id="UP000298138">
    <property type="component" value="Unassembled WGS sequence"/>
</dbReference>
<dbReference type="STRING" id="341454.A0A4S2MHY7"/>
<keyword evidence="3" id="KW-1185">Reference proteome</keyword>
<feature type="region of interest" description="Disordered" evidence="1">
    <location>
        <begin position="27"/>
        <end position="510"/>
    </location>
</feature>
<feature type="compositionally biased region" description="Low complexity" evidence="1">
    <location>
        <begin position="143"/>
        <end position="153"/>
    </location>
</feature>
<feature type="compositionally biased region" description="Polar residues" evidence="1">
    <location>
        <begin position="53"/>
        <end position="62"/>
    </location>
</feature>
<feature type="compositionally biased region" description="Pro residues" evidence="1">
    <location>
        <begin position="373"/>
        <end position="386"/>
    </location>
</feature>
<evidence type="ECO:0000313" key="3">
    <source>
        <dbReference type="Proteomes" id="UP000298138"/>
    </source>
</evidence>
<gene>
    <name evidence="2" type="ORF">EX30DRAFT_399232</name>
</gene>
<protein>
    <submittedName>
        <fullName evidence="2">Uncharacterized protein</fullName>
    </submittedName>
</protein>
<feature type="compositionally biased region" description="Polar residues" evidence="1">
    <location>
        <begin position="345"/>
        <end position="364"/>
    </location>
</feature>
<evidence type="ECO:0000256" key="1">
    <source>
        <dbReference type="SAM" id="MobiDB-lite"/>
    </source>
</evidence>
<feature type="compositionally biased region" description="Basic residues" evidence="1">
    <location>
        <begin position="436"/>
        <end position="446"/>
    </location>
</feature>
<feature type="compositionally biased region" description="Pro residues" evidence="1">
    <location>
        <begin position="237"/>
        <end position="267"/>
    </location>
</feature>
<feature type="compositionally biased region" description="Basic and acidic residues" evidence="1">
    <location>
        <begin position="397"/>
        <end position="406"/>
    </location>
</feature>
<evidence type="ECO:0000313" key="2">
    <source>
        <dbReference type="EMBL" id="TGZ76501.1"/>
    </source>
</evidence>
<name>A0A4S2MHY7_9PEZI</name>
<organism evidence="2 3">
    <name type="scientific">Ascodesmis nigricans</name>
    <dbReference type="NCBI Taxonomy" id="341454"/>
    <lineage>
        <taxon>Eukaryota</taxon>
        <taxon>Fungi</taxon>
        <taxon>Dikarya</taxon>
        <taxon>Ascomycota</taxon>
        <taxon>Pezizomycotina</taxon>
        <taxon>Pezizomycetes</taxon>
        <taxon>Pezizales</taxon>
        <taxon>Ascodesmidaceae</taxon>
        <taxon>Ascodesmis</taxon>
    </lineage>
</organism>
<accession>A0A4S2MHY7</accession>
<feature type="compositionally biased region" description="Polar residues" evidence="1">
    <location>
        <begin position="218"/>
        <end position="227"/>
    </location>
</feature>
<proteinExistence type="predicted"/>
<feature type="compositionally biased region" description="Low complexity" evidence="1">
    <location>
        <begin position="461"/>
        <end position="475"/>
    </location>
</feature>
<feature type="compositionally biased region" description="Basic and acidic residues" evidence="1">
    <location>
        <begin position="476"/>
        <end position="510"/>
    </location>
</feature>
<dbReference type="OrthoDB" id="5407458at2759"/>
<reference evidence="2 3" key="1">
    <citation type="submission" date="2019-04" db="EMBL/GenBank/DDBJ databases">
        <title>Comparative genomics and transcriptomics to analyze fruiting body development in filamentous ascomycetes.</title>
        <authorList>
            <consortium name="DOE Joint Genome Institute"/>
            <person name="Lutkenhaus R."/>
            <person name="Traeger S."/>
            <person name="Breuer J."/>
            <person name="Kuo A."/>
            <person name="Lipzen A."/>
            <person name="Pangilinan J."/>
            <person name="Dilworth D."/>
            <person name="Sandor L."/>
            <person name="Poggeler S."/>
            <person name="Barry K."/>
            <person name="Grigoriev I.V."/>
            <person name="Nowrousian M."/>
        </authorList>
    </citation>
    <scope>NUCLEOTIDE SEQUENCE [LARGE SCALE GENOMIC DNA]</scope>
    <source>
        <strain evidence="2 3">CBS 389.68</strain>
    </source>
</reference>